<evidence type="ECO:0000313" key="3">
    <source>
        <dbReference type="Proteomes" id="UP001597526"/>
    </source>
</evidence>
<accession>A0ABW5N1Y7</accession>
<dbReference type="Proteomes" id="UP001597526">
    <property type="component" value="Unassembled WGS sequence"/>
</dbReference>
<evidence type="ECO:0000256" key="1">
    <source>
        <dbReference type="SAM" id="Phobius"/>
    </source>
</evidence>
<dbReference type="RefSeq" id="WP_377768333.1">
    <property type="nucleotide sequence ID" value="NZ_JBHULB010000082.1"/>
</dbReference>
<proteinExistence type="predicted"/>
<organism evidence="2 3">
    <name type="scientific">Croceitalea marina</name>
    <dbReference type="NCBI Taxonomy" id="1775166"/>
    <lineage>
        <taxon>Bacteria</taxon>
        <taxon>Pseudomonadati</taxon>
        <taxon>Bacteroidota</taxon>
        <taxon>Flavobacteriia</taxon>
        <taxon>Flavobacteriales</taxon>
        <taxon>Flavobacteriaceae</taxon>
        <taxon>Croceitalea</taxon>
    </lineage>
</organism>
<gene>
    <name evidence="2" type="ORF">ACFSQJ_18255</name>
</gene>
<dbReference type="EMBL" id="JBHULB010000082">
    <property type="protein sequence ID" value="MFD2588874.1"/>
    <property type="molecule type" value="Genomic_DNA"/>
</dbReference>
<evidence type="ECO:0000313" key="2">
    <source>
        <dbReference type="EMBL" id="MFD2588874.1"/>
    </source>
</evidence>
<feature type="transmembrane region" description="Helical" evidence="1">
    <location>
        <begin position="38"/>
        <end position="58"/>
    </location>
</feature>
<protein>
    <submittedName>
        <fullName evidence="2">DUF6691 family protein</fullName>
    </submittedName>
</protein>
<keyword evidence="1" id="KW-0812">Transmembrane</keyword>
<comment type="caution">
    <text evidence="2">The sequence shown here is derived from an EMBL/GenBank/DDBJ whole genome shotgun (WGS) entry which is preliminary data.</text>
</comment>
<keyword evidence="1" id="KW-0472">Membrane</keyword>
<sequence length="137" mass="15198">MRSLSYLLVGIFFGIVMFKSEAASWFRIYEMFRFEAFHMYGIISSALLLGIVFTQWVKRKGVKSVYGEKISIVDKKMSFARYAIGGVLFGLGWGLAGACPGPMYTLLGAGFLPILLVIFGALLGTLVYGLLKNRLPH</sequence>
<feature type="transmembrane region" description="Helical" evidence="1">
    <location>
        <begin position="79"/>
        <end position="98"/>
    </location>
</feature>
<name>A0ABW5N1Y7_9FLAO</name>
<dbReference type="InterPro" id="IPR046513">
    <property type="entry name" value="DUF6691"/>
</dbReference>
<keyword evidence="3" id="KW-1185">Reference proteome</keyword>
<reference evidence="3" key="1">
    <citation type="journal article" date="2019" name="Int. J. Syst. Evol. Microbiol.">
        <title>The Global Catalogue of Microorganisms (GCM) 10K type strain sequencing project: providing services to taxonomists for standard genome sequencing and annotation.</title>
        <authorList>
            <consortium name="The Broad Institute Genomics Platform"/>
            <consortium name="The Broad Institute Genome Sequencing Center for Infectious Disease"/>
            <person name="Wu L."/>
            <person name="Ma J."/>
        </authorList>
    </citation>
    <scope>NUCLEOTIDE SEQUENCE [LARGE SCALE GENOMIC DNA]</scope>
    <source>
        <strain evidence="3">KCTC 52368</strain>
    </source>
</reference>
<dbReference type="Pfam" id="PF20398">
    <property type="entry name" value="DUF6691"/>
    <property type="match status" value="1"/>
</dbReference>
<feature type="transmembrane region" description="Helical" evidence="1">
    <location>
        <begin position="104"/>
        <end position="131"/>
    </location>
</feature>
<keyword evidence="1" id="KW-1133">Transmembrane helix</keyword>